<comment type="caution">
    <text evidence="2">The sequence shown here is derived from an EMBL/GenBank/DDBJ whole genome shotgun (WGS) entry which is preliminary data.</text>
</comment>
<protein>
    <submittedName>
        <fullName evidence="2">Uncharacterized protein</fullName>
    </submittedName>
</protein>
<feature type="region of interest" description="Disordered" evidence="1">
    <location>
        <begin position="101"/>
        <end position="123"/>
    </location>
</feature>
<sequence>MAALAEMAATTSSRCRVGEAGRMSSIEWEPKTLTFDQIKIAREAALYVVSTKTEEEAIRIFTEGLKPVQMTTVRKSSSIDSWSDDDVELGCCCSNKGCCGGGSKGGRRGRRRRHSMDVATAPF</sequence>
<dbReference type="PANTHER" id="PTHR34808:SF2">
    <property type="entry name" value="EXPRESSED PROTEIN"/>
    <property type="match status" value="1"/>
</dbReference>
<dbReference type="PANTHER" id="PTHR34808">
    <property type="entry name" value="EXPRESSED PROTEIN"/>
    <property type="match status" value="1"/>
</dbReference>
<accession>A0A811RIV2</accession>
<evidence type="ECO:0000256" key="1">
    <source>
        <dbReference type="SAM" id="MobiDB-lite"/>
    </source>
</evidence>
<reference evidence="2" key="1">
    <citation type="submission" date="2020-10" db="EMBL/GenBank/DDBJ databases">
        <authorList>
            <person name="Han B."/>
            <person name="Lu T."/>
            <person name="Zhao Q."/>
            <person name="Huang X."/>
            <person name="Zhao Y."/>
        </authorList>
    </citation>
    <scope>NUCLEOTIDE SEQUENCE</scope>
</reference>
<dbReference type="EMBL" id="CAJGYO010000015">
    <property type="protein sequence ID" value="CAD6270331.1"/>
    <property type="molecule type" value="Genomic_DNA"/>
</dbReference>
<proteinExistence type="predicted"/>
<organism evidence="2 3">
    <name type="scientific">Miscanthus lutarioriparius</name>
    <dbReference type="NCBI Taxonomy" id="422564"/>
    <lineage>
        <taxon>Eukaryota</taxon>
        <taxon>Viridiplantae</taxon>
        <taxon>Streptophyta</taxon>
        <taxon>Embryophyta</taxon>
        <taxon>Tracheophyta</taxon>
        <taxon>Spermatophyta</taxon>
        <taxon>Magnoliopsida</taxon>
        <taxon>Liliopsida</taxon>
        <taxon>Poales</taxon>
        <taxon>Poaceae</taxon>
        <taxon>PACMAD clade</taxon>
        <taxon>Panicoideae</taxon>
        <taxon>Andropogonodae</taxon>
        <taxon>Andropogoneae</taxon>
        <taxon>Saccharinae</taxon>
        <taxon>Miscanthus</taxon>
    </lineage>
</organism>
<dbReference type="OrthoDB" id="603047at2759"/>
<gene>
    <name evidence="2" type="ORF">NCGR_LOCUS53623</name>
</gene>
<dbReference type="AlphaFoldDB" id="A0A811RIV2"/>
<evidence type="ECO:0000313" key="3">
    <source>
        <dbReference type="Proteomes" id="UP000604825"/>
    </source>
</evidence>
<name>A0A811RIV2_9POAL</name>
<evidence type="ECO:0000313" key="2">
    <source>
        <dbReference type="EMBL" id="CAD6270331.1"/>
    </source>
</evidence>
<feature type="compositionally biased region" description="Basic residues" evidence="1">
    <location>
        <begin position="105"/>
        <end position="114"/>
    </location>
</feature>
<dbReference type="Proteomes" id="UP000604825">
    <property type="component" value="Unassembled WGS sequence"/>
</dbReference>
<keyword evidence="3" id="KW-1185">Reference proteome</keyword>